<dbReference type="GO" id="GO:0016740">
    <property type="term" value="F:transferase activity"/>
    <property type="evidence" value="ECO:0007669"/>
    <property type="project" value="UniProtKB-KW"/>
</dbReference>
<dbReference type="InterPro" id="IPR039968">
    <property type="entry name" value="BcerS-like"/>
</dbReference>
<name>A0A1L3J9G4_9SPHN</name>
<dbReference type="InterPro" id="IPR016181">
    <property type="entry name" value="Acyl_CoA_acyltransferase"/>
</dbReference>
<dbReference type="AlphaFoldDB" id="A0A1L3J9G4"/>
<protein>
    <submittedName>
        <fullName evidence="1">N-acetyltransferase</fullName>
    </submittedName>
</protein>
<dbReference type="PANTHER" id="PTHR41368">
    <property type="entry name" value="PROTEIN YGHO"/>
    <property type="match status" value="1"/>
</dbReference>
<dbReference type="KEGG" id="sphl:LPB140_01840"/>
<organism evidence="1 2">
    <name type="scientific">Sphingorhabdus lutea</name>
    <dbReference type="NCBI Taxonomy" id="1913578"/>
    <lineage>
        <taxon>Bacteria</taxon>
        <taxon>Pseudomonadati</taxon>
        <taxon>Pseudomonadota</taxon>
        <taxon>Alphaproteobacteria</taxon>
        <taxon>Sphingomonadales</taxon>
        <taxon>Sphingomonadaceae</taxon>
        <taxon>Sphingorhabdus</taxon>
    </lineage>
</organism>
<sequence>MKNDAGQKVEITQITSAADHKLFIDLAYRLNAHDPHWVAPLRAEVKEFLNPAKNPFFEHADVALFLARQNGRVVGRISAHIDHLATQQPANQGMGPGTGNWGMLEAESETVAAALISRAETWLKDKGMHRVLAPLSLSIWDEPGFLTKGQDHSPTVMMGHHPLKYSTWTQALGYQQAKELRTWEVDISHDFPPLIERIVKSGEKSSRINIRPVDKSKFDEEAALIMGILNDAWSDNWGFVPLSASEIAYVGKKLRQIVYEDLVMVAEVEGRPVAFMITLPDVNEAMKPLKGSLFPFGWAKMLLWLRKPRVRTMRVPLMGVVKELQSSRLASQLAFMMIEKIRKNAISKYGATRGEIGWILDDNQGMNAIAEAIKGDINRVYTIYQKNL</sequence>
<dbReference type="EMBL" id="CP018154">
    <property type="protein sequence ID" value="APG61776.1"/>
    <property type="molecule type" value="Genomic_DNA"/>
</dbReference>
<dbReference type="Proteomes" id="UP000242561">
    <property type="component" value="Chromosome"/>
</dbReference>
<dbReference type="Gene3D" id="3.40.630.30">
    <property type="match status" value="1"/>
</dbReference>
<dbReference type="SUPFAM" id="SSF55729">
    <property type="entry name" value="Acyl-CoA N-acyltransferases (Nat)"/>
    <property type="match status" value="1"/>
</dbReference>
<dbReference type="PANTHER" id="PTHR41368:SF1">
    <property type="entry name" value="PROTEIN YGHO"/>
    <property type="match status" value="1"/>
</dbReference>
<accession>A0A1L3J9G4</accession>
<evidence type="ECO:0000313" key="1">
    <source>
        <dbReference type="EMBL" id="APG61776.1"/>
    </source>
</evidence>
<dbReference type="OrthoDB" id="9806005at2"/>
<gene>
    <name evidence="1" type="ORF">LPB140_01840</name>
</gene>
<dbReference type="STRING" id="1913578.LPB140_01840"/>
<dbReference type="RefSeq" id="WP_072558423.1">
    <property type="nucleotide sequence ID" value="NZ_CP018154.1"/>
</dbReference>
<reference evidence="1 2" key="1">
    <citation type="submission" date="2016-11" db="EMBL/GenBank/DDBJ databases">
        <title>Sphingorhabdus sp. LPB0140, isolated from marine environment.</title>
        <authorList>
            <person name="Kim E."/>
            <person name="Yi H."/>
        </authorList>
    </citation>
    <scope>NUCLEOTIDE SEQUENCE [LARGE SCALE GENOMIC DNA]</scope>
    <source>
        <strain evidence="1 2">LPB0140</strain>
    </source>
</reference>
<keyword evidence="1" id="KW-0808">Transferase</keyword>
<keyword evidence="2" id="KW-1185">Reference proteome</keyword>
<proteinExistence type="predicted"/>
<evidence type="ECO:0000313" key="2">
    <source>
        <dbReference type="Proteomes" id="UP000242561"/>
    </source>
</evidence>